<evidence type="ECO:0000256" key="3">
    <source>
        <dbReference type="ARBA" id="ARBA00022692"/>
    </source>
</evidence>
<name>A0A562SKG8_9BACT</name>
<keyword evidence="4" id="KW-0378">Hydrolase</keyword>
<evidence type="ECO:0000256" key="7">
    <source>
        <dbReference type="SAM" id="Phobius"/>
    </source>
</evidence>
<dbReference type="InterPro" id="IPR022764">
    <property type="entry name" value="Peptidase_S54_rhomboid_dom"/>
</dbReference>
<dbReference type="GO" id="GO:0016020">
    <property type="term" value="C:membrane"/>
    <property type="evidence" value="ECO:0007669"/>
    <property type="project" value="UniProtKB-SubCell"/>
</dbReference>
<protein>
    <submittedName>
        <fullName evidence="9">Rhomboid protease GluP</fullName>
    </submittedName>
</protein>
<feature type="transmembrane region" description="Helical" evidence="7">
    <location>
        <begin position="232"/>
        <end position="252"/>
    </location>
</feature>
<dbReference type="Proteomes" id="UP000316167">
    <property type="component" value="Unassembled WGS sequence"/>
</dbReference>
<keyword evidence="6 7" id="KW-0472">Membrane</keyword>
<dbReference type="InterPro" id="IPR050925">
    <property type="entry name" value="Rhomboid_protease_S54"/>
</dbReference>
<dbReference type="GO" id="GO:0004252">
    <property type="term" value="F:serine-type endopeptidase activity"/>
    <property type="evidence" value="ECO:0007669"/>
    <property type="project" value="InterPro"/>
</dbReference>
<gene>
    <name evidence="9" type="ORF">IQ13_2764</name>
</gene>
<keyword evidence="9" id="KW-0645">Protease</keyword>
<reference evidence="9 10" key="1">
    <citation type="journal article" date="2015" name="Stand. Genomic Sci.">
        <title>Genomic Encyclopedia of Bacterial and Archaeal Type Strains, Phase III: the genomes of soil and plant-associated and newly described type strains.</title>
        <authorList>
            <person name="Whitman W.B."/>
            <person name="Woyke T."/>
            <person name="Klenk H.P."/>
            <person name="Zhou Y."/>
            <person name="Lilburn T.G."/>
            <person name="Beck B.J."/>
            <person name="De Vos P."/>
            <person name="Vandamme P."/>
            <person name="Eisen J.A."/>
            <person name="Garrity G."/>
            <person name="Hugenholtz P."/>
            <person name="Kyrpides N.C."/>
        </authorList>
    </citation>
    <scope>NUCLEOTIDE SEQUENCE [LARGE SCALE GENOMIC DNA]</scope>
    <source>
        <strain evidence="9 10">CGMCC 1.7271</strain>
    </source>
</reference>
<feature type="transmembrane region" description="Helical" evidence="7">
    <location>
        <begin position="287"/>
        <end position="304"/>
    </location>
</feature>
<dbReference type="SUPFAM" id="SSF144091">
    <property type="entry name" value="Rhomboid-like"/>
    <property type="match status" value="1"/>
</dbReference>
<evidence type="ECO:0000256" key="4">
    <source>
        <dbReference type="ARBA" id="ARBA00022801"/>
    </source>
</evidence>
<keyword evidence="3 7" id="KW-0812">Transmembrane</keyword>
<comment type="subcellular location">
    <subcellularLocation>
        <location evidence="1">Membrane</location>
        <topology evidence="1">Multi-pass membrane protein</topology>
    </subcellularLocation>
</comment>
<evidence type="ECO:0000256" key="5">
    <source>
        <dbReference type="ARBA" id="ARBA00022989"/>
    </source>
</evidence>
<dbReference type="Pfam" id="PF01694">
    <property type="entry name" value="Rhomboid"/>
    <property type="match status" value="1"/>
</dbReference>
<comment type="caution">
    <text evidence="9">The sequence shown here is derived from an EMBL/GenBank/DDBJ whole genome shotgun (WGS) entry which is preliminary data.</text>
</comment>
<feature type="transmembrane region" description="Helical" evidence="7">
    <location>
        <begin position="342"/>
        <end position="359"/>
    </location>
</feature>
<evidence type="ECO:0000256" key="1">
    <source>
        <dbReference type="ARBA" id="ARBA00004141"/>
    </source>
</evidence>
<evidence type="ECO:0000313" key="10">
    <source>
        <dbReference type="Proteomes" id="UP000316167"/>
    </source>
</evidence>
<dbReference type="AlphaFoldDB" id="A0A562SKG8"/>
<feature type="domain" description="Peptidase S54 rhomboid" evidence="8">
    <location>
        <begin position="191"/>
        <end position="327"/>
    </location>
</feature>
<accession>A0A562SKG8</accession>
<dbReference type="PANTHER" id="PTHR43731">
    <property type="entry name" value="RHOMBOID PROTEASE"/>
    <property type="match status" value="1"/>
</dbReference>
<feature type="transmembrane region" description="Helical" evidence="7">
    <location>
        <begin position="258"/>
        <end position="280"/>
    </location>
</feature>
<organism evidence="9 10">
    <name type="scientific">Lacibacter cauensis</name>
    <dbReference type="NCBI Taxonomy" id="510947"/>
    <lineage>
        <taxon>Bacteria</taxon>
        <taxon>Pseudomonadati</taxon>
        <taxon>Bacteroidota</taxon>
        <taxon>Chitinophagia</taxon>
        <taxon>Chitinophagales</taxon>
        <taxon>Chitinophagaceae</taxon>
        <taxon>Lacibacter</taxon>
    </lineage>
</organism>
<evidence type="ECO:0000259" key="8">
    <source>
        <dbReference type="Pfam" id="PF01694"/>
    </source>
</evidence>
<dbReference type="OrthoDB" id="9778341at2"/>
<dbReference type="EMBL" id="VLLE01000004">
    <property type="protein sequence ID" value="TWI81745.1"/>
    <property type="molecule type" value="Genomic_DNA"/>
</dbReference>
<keyword evidence="10" id="KW-1185">Reference proteome</keyword>
<proteinExistence type="inferred from homology"/>
<dbReference type="Gene3D" id="1.20.1540.10">
    <property type="entry name" value="Rhomboid-like"/>
    <property type="match status" value="1"/>
</dbReference>
<comment type="similarity">
    <text evidence="2">Belongs to the peptidase S54 family.</text>
</comment>
<dbReference type="InterPro" id="IPR035952">
    <property type="entry name" value="Rhomboid-like_sf"/>
</dbReference>
<sequence>MPRYNKIIPLTNHVTDNILAICYSCFQQLGWNIRYATEDRLVAFTPSSAFSKSMEVVAAVTPEGLQISSEMIHDEMLDLGKKNKKNVDRFLEVYAQTESSLLPETIKANKQAIQQLAAETLVAAEQEIKDLNELDEAMNLSSGTASVTYALIAINVVVFILMAIQGAGIFDANGLVHIRWGSNFGPLTQSGDWWRLFTAMFIHFGIIHLALNMYALFSIANYLEPMLGKVRYTIAYLCSGVLASLVSLWWHSTPANSAGASGAVFGMYGVFLALLTTSLIPKKVRGPLLQSIVIFVIYNLAYGLKGGIDNAAHIGGLISGMGIGYLFAFAIKKEKQGQKTTWVVPVVVAVSIVVCGYYLQQNPSSQEERKAVLSELSNAGYPDSDRFNELYNQFVSLQDEALQGYNQSGENPALLADQLQEKSAPKWNEADTVADKMLKLNVSEEQKQKAVVVKNYIALRRKEMELEIRMVKEPANEAAIAKEQVQVRVEIEKEVAKLK</sequence>
<dbReference type="GO" id="GO:0006508">
    <property type="term" value="P:proteolysis"/>
    <property type="evidence" value="ECO:0007669"/>
    <property type="project" value="UniProtKB-KW"/>
</dbReference>
<keyword evidence="5 7" id="KW-1133">Transmembrane helix</keyword>
<dbReference type="RefSeq" id="WP_144886921.1">
    <property type="nucleotide sequence ID" value="NZ_VLLE01000004.1"/>
</dbReference>
<evidence type="ECO:0000256" key="2">
    <source>
        <dbReference type="ARBA" id="ARBA00009045"/>
    </source>
</evidence>
<evidence type="ECO:0000256" key="6">
    <source>
        <dbReference type="ARBA" id="ARBA00023136"/>
    </source>
</evidence>
<feature type="transmembrane region" description="Helical" evidence="7">
    <location>
        <begin position="147"/>
        <end position="170"/>
    </location>
</feature>
<feature type="transmembrane region" description="Helical" evidence="7">
    <location>
        <begin position="310"/>
        <end position="330"/>
    </location>
</feature>
<feature type="transmembrane region" description="Helical" evidence="7">
    <location>
        <begin position="193"/>
        <end position="220"/>
    </location>
</feature>
<dbReference type="PANTHER" id="PTHR43731:SF14">
    <property type="entry name" value="PRESENILIN-ASSOCIATED RHOMBOID-LIKE PROTEIN, MITOCHONDRIAL"/>
    <property type="match status" value="1"/>
</dbReference>
<evidence type="ECO:0000313" key="9">
    <source>
        <dbReference type="EMBL" id="TWI81745.1"/>
    </source>
</evidence>